<reference evidence="1 2" key="1">
    <citation type="journal article" date="2019" name="PLoS Biol.">
        <title>Sex chromosomes control vertical transmission of feminizing Wolbachia symbionts in an isopod.</title>
        <authorList>
            <person name="Becking T."/>
            <person name="Chebbi M.A."/>
            <person name="Giraud I."/>
            <person name="Moumen B."/>
            <person name="Laverre T."/>
            <person name="Caubet Y."/>
            <person name="Peccoud J."/>
            <person name="Gilbert C."/>
            <person name="Cordaux R."/>
        </authorList>
    </citation>
    <scope>NUCLEOTIDE SEQUENCE [LARGE SCALE GENOMIC DNA]</scope>
    <source>
        <strain evidence="1">ANa2</strain>
        <tissue evidence="1">Whole body excluding digestive tract and cuticle</tissue>
    </source>
</reference>
<dbReference type="EMBL" id="SEYY01018419">
    <property type="protein sequence ID" value="KAB7499377.1"/>
    <property type="molecule type" value="Genomic_DNA"/>
</dbReference>
<protein>
    <submittedName>
        <fullName evidence="1">Uncharacterized protein</fullName>
    </submittedName>
</protein>
<sequence>MITSTKILLSAVTASAGLAGLLFLLVPPARIVHTMPNILPIEISCSRRPRSKSKDRSPLFISLENIETLLTIPDSNLKCKNSTNCYDEDNLPKSISSDALKFGETASINDPIYSMNVIKRINSTYESDKSPLS</sequence>
<comment type="caution">
    <text evidence="1">The sequence shown here is derived from an EMBL/GenBank/DDBJ whole genome shotgun (WGS) entry which is preliminary data.</text>
</comment>
<organism evidence="1 2">
    <name type="scientific">Armadillidium nasatum</name>
    <dbReference type="NCBI Taxonomy" id="96803"/>
    <lineage>
        <taxon>Eukaryota</taxon>
        <taxon>Metazoa</taxon>
        <taxon>Ecdysozoa</taxon>
        <taxon>Arthropoda</taxon>
        <taxon>Crustacea</taxon>
        <taxon>Multicrustacea</taxon>
        <taxon>Malacostraca</taxon>
        <taxon>Eumalacostraca</taxon>
        <taxon>Peracarida</taxon>
        <taxon>Isopoda</taxon>
        <taxon>Oniscidea</taxon>
        <taxon>Crinocheta</taxon>
        <taxon>Armadillidiidae</taxon>
        <taxon>Armadillidium</taxon>
    </lineage>
</organism>
<accession>A0A5N5SZK8</accession>
<dbReference type="Proteomes" id="UP000326759">
    <property type="component" value="Unassembled WGS sequence"/>
</dbReference>
<name>A0A5N5SZK8_9CRUS</name>
<proteinExistence type="predicted"/>
<evidence type="ECO:0000313" key="1">
    <source>
        <dbReference type="EMBL" id="KAB7499377.1"/>
    </source>
</evidence>
<gene>
    <name evidence="1" type="ORF">Anas_02315</name>
</gene>
<dbReference type="AlphaFoldDB" id="A0A5N5SZK8"/>
<keyword evidence="2" id="KW-1185">Reference proteome</keyword>
<evidence type="ECO:0000313" key="2">
    <source>
        <dbReference type="Proteomes" id="UP000326759"/>
    </source>
</evidence>